<dbReference type="GO" id="GO:0043770">
    <property type="term" value="F:demethylmenaquinone methyltransferase activity"/>
    <property type="evidence" value="ECO:0007669"/>
    <property type="project" value="UniProtKB-EC"/>
</dbReference>
<dbReference type="RefSeq" id="WP_048111888.1">
    <property type="nucleotide sequence ID" value="NZ_CP010070.1"/>
</dbReference>
<accession>A0A0A7LG16</accession>
<evidence type="ECO:0000313" key="5">
    <source>
        <dbReference type="Proteomes" id="UP000030787"/>
    </source>
</evidence>
<dbReference type="STRING" id="1577791.Mpt1_c05610"/>
<dbReference type="SUPFAM" id="SSF53335">
    <property type="entry name" value="S-adenosyl-L-methionine-dependent methyltransferases"/>
    <property type="match status" value="1"/>
</dbReference>
<dbReference type="EC" id="2.1.1.201" evidence="4"/>
<evidence type="ECO:0000259" key="3">
    <source>
        <dbReference type="Pfam" id="PF13649"/>
    </source>
</evidence>
<keyword evidence="1 4" id="KW-0489">Methyltransferase</keyword>
<dbReference type="KEGG" id="mear:Mpt1_c05610"/>
<keyword evidence="5" id="KW-1185">Reference proteome</keyword>
<sequence>MSDGREEPEGGRQADHWERFYTEHKRPWRGIGKVALDIGPGSKVLDVGCGTGKTTAALLKSGADVTGLDFSPSAISQCISVFGDKAKFIIAECDKMPFPDDHFDAAAAVHILEHLDDTQLRDTVKEISRVLVPGGLVFVRVFAVEDMRAKGENRNTRGNGIEYRYFTEEEMKDIFRGFELISSERKDETMLFGAVRVKIECLFRLPR</sequence>
<evidence type="ECO:0000256" key="1">
    <source>
        <dbReference type="ARBA" id="ARBA00022603"/>
    </source>
</evidence>
<organism evidence="4 5">
    <name type="scientific">Candidatus Methanoplasma termitum</name>
    <dbReference type="NCBI Taxonomy" id="1577791"/>
    <lineage>
        <taxon>Archaea</taxon>
        <taxon>Methanobacteriati</taxon>
        <taxon>Thermoplasmatota</taxon>
        <taxon>Thermoplasmata</taxon>
        <taxon>Methanomassiliicoccales</taxon>
        <taxon>Methanomassiliicoccaceae</taxon>
        <taxon>Candidatus Methanoplasma</taxon>
    </lineage>
</organism>
<evidence type="ECO:0000256" key="2">
    <source>
        <dbReference type="ARBA" id="ARBA00022679"/>
    </source>
</evidence>
<dbReference type="Proteomes" id="UP000030787">
    <property type="component" value="Chromosome"/>
</dbReference>
<dbReference type="GeneID" id="24818227"/>
<reference evidence="4 5" key="1">
    <citation type="journal article" date="2014" name="Appl. Environ. Microbiol.">
        <title>Comparative Genome Analysis of 'Candidatus Methanoplasma termitum' Indicates a New Mode of Energy Metabolism in the Seventh Order of Methanogens.</title>
        <authorList>
            <person name="Lang K."/>
            <person name="Schuldes J."/>
            <person name="Klingl A."/>
            <person name="Poehlein A."/>
            <person name="Daniel R."/>
            <person name="Brune A."/>
        </authorList>
    </citation>
    <scope>NUCLEOTIDE SEQUENCE [LARGE SCALE GENOMIC DNA]</scope>
    <source>
        <strain evidence="5">Mpt1</strain>
    </source>
</reference>
<dbReference type="GO" id="GO:0032259">
    <property type="term" value="P:methylation"/>
    <property type="evidence" value="ECO:0007669"/>
    <property type="project" value="UniProtKB-KW"/>
</dbReference>
<dbReference type="GO" id="GO:0008425">
    <property type="term" value="F:2-methoxy-6-polyprenyl-1,4-benzoquinol methyltransferase activity"/>
    <property type="evidence" value="ECO:0007669"/>
    <property type="project" value="UniProtKB-EC"/>
</dbReference>
<gene>
    <name evidence="4" type="primary">ubiE</name>
    <name evidence="4" type="ORF">Mpt1_c05610</name>
</gene>
<dbReference type="AlphaFoldDB" id="A0A0A7LG16"/>
<evidence type="ECO:0000313" key="4">
    <source>
        <dbReference type="EMBL" id="AIZ56451.1"/>
    </source>
</evidence>
<dbReference type="Gene3D" id="3.40.50.150">
    <property type="entry name" value="Vaccinia Virus protein VP39"/>
    <property type="match status" value="1"/>
</dbReference>
<dbReference type="InterPro" id="IPR041698">
    <property type="entry name" value="Methyltransf_25"/>
</dbReference>
<dbReference type="OrthoDB" id="8915at2157"/>
<dbReference type="InterPro" id="IPR029063">
    <property type="entry name" value="SAM-dependent_MTases_sf"/>
</dbReference>
<feature type="domain" description="Methyltransferase" evidence="3">
    <location>
        <begin position="44"/>
        <end position="135"/>
    </location>
</feature>
<dbReference type="EMBL" id="CP010070">
    <property type="protein sequence ID" value="AIZ56451.1"/>
    <property type="molecule type" value="Genomic_DNA"/>
</dbReference>
<protein>
    <submittedName>
        <fullName evidence="4">UbiE protein</fullName>
        <ecNumber evidence="4">2.1.1.163</ecNumber>
        <ecNumber evidence="4">2.1.1.201</ecNumber>
    </submittedName>
</protein>
<dbReference type="HOGENOM" id="CLU_091228_0_0_2"/>
<dbReference type="CDD" id="cd02440">
    <property type="entry name" value="AdoMet_MTases"/>
    <property type="match status" value="1"/>
</dbReference>
<dbReference type="PANTHER" id="PTHR43861:SF1">
    <property type="entry name" value="TRANS-ACONITATE 2-METHYLTRANSFERASE"/>
    <property type="match status" value="1"/>
</dbReference>
<name>A0A0A7LG16_9ARCH</name>
<dbReference type="EC" id="2.1.1.163" evidence="4"/>
<proteinExistence type="predicted"/>
<keyword evidence="2 4" id="KW-0808">Transferase</keyword>
<dbReference type="Pfam" id="PF13649">
    <property type="entry name" value="Methyltransf_25"/>
    <property type="match status" value="1"/>
</dbReference>
<dbReference type="PANTHER" id="PTHR43861">
    <property type="entry name" value="TRANS-ACONITATE 2-METHYLTRANSFERASE-RELATED"/>
    <property type="match status" value="1"/>
</dbReference>